<comment type="caution">
    <text evidence="2">The sequence shown here is derived from an EMBL/GenBank/DDBJ whole genome shotgun (WGS) entry which is preliminary data.</text>
</comment>
<protein>
    <submittedName>
        <fullName evidence="2">Uncharacterized protein</fullName>
    </submittedName>
</protein>
<evidence type="ECO:0000313" key="3">
    <source>
        <dbReference type="Proteomes" id="UP001209878"/>
    </source>
</evidence>
<sequence>MSESDATELDSTARSNIGEGAESAGGGLGQPPPRPIRPNVACAGWCFPPSGAPSIPSRTPEPKERTGPKLRWTAREVEALAAAEDRLRAKRCRNINLQLHQEFPDRTLEAIKGKRRLPRYRAVHGRSRVR</sequence>
<evidence type="ECO:0000256" key="1">
    <source>
        <dbReference type="SAM" id="MobiDB-lite"/>
    </source>
</evidence>
<name>A0AAD9NZ94_RIDPI</name>
<dbReference type="EMBL" id="JAODUO010000241">
    <property type="protein sequence ID" value="KAK2185233.1"/>
    <property type="molecule type" value="Genomic_DNA"/>
</dbReference>
<gene>
    <name evidence="2" type="ORF">NP493_241g01056</name>
</gene>
<evidence type="ECO:0000313" key="2">
    <source>
        <dbReference type="EMBL" id="KAK2185233.1"/>
    </source>
</evidence>
<accession>A0AAD9NZ94</accession>
<keyword evidence="3" id="KW-1185">Reference proteome</keyword>
<feature type="region of interest" description="Disordered" evidence="1">
    <location>
        <begin position="1"/>
        <end position="71"/>
    </location>
</feature>
<dbReference type="Proteomes" id="UP001209878">
    <property type="component" value="Unassembled WGS sequence"/>
</dbReference>
<organism evidence="2 3">
    <name type="scientific">Ridgeia piscesae</name>
    <name type="common">Tubeworm</name>
    <dbReference type="NCBI Taxonomy" id="27915"/>
    <lineage>
        <taxon>Eukaryota</taxon>
        <taxon>Metazoa</taxon>
        <taxon>Spiralia</taxon>
        <taxon>Lophotrochozoa</taxon>
        <taxon>Annelida</taxon>
        <taxon>Polychaeta</taxon>
        <taxon>Sedentaria</taxon>
        <taxon>Canalipalpata</taxon>
        <taxon>Sabellida</taxon>
        <taxon>Siboglinidae</taxon>
        <taxon>Ridgeia</taxon>
    </lineage>
</organism>
<dbReference type="AlphaFoldDB" id="A0AAD9NZ94"/>
<reference evidence="2" key="1">
    <citation type="journal article" date="2023" name="Mol. Biol. Evol.">
        <title>Third-Generation Sequencing Reveals the Adaptive Role of the Epigenome in Three Deep-Sea Polychaetes.</title>
        <authorList>
            <person name="Perez M."/>
            <person name="Aroh O."/>
            <person name="Sun Y."/>
            <person name="Lan Y."/>
            <person name="Juniper S.K."/>
            <person name="Young C.R."/>
            <person name="Angers B."/>
            <person name="Qian P.Y."/>
        </authorList>
    </citation>
    <scope>NUCLEOTIDE SEQUENCE</scope>
    <source>
        <strain evidence="2">R07B-5</strain>
    </source>
</reference>
<feature type="compositionally biased region" description="Basic and acidic residues" evidence="1">
    <location>
        <begin position="60"/>
        <end position="71"/>
    </location>
</feature>
<proteinExistence type="predicted"/>